<dbReference type="InterPro" id="IPR029035">
    <property type="entry name" value="DHS-like_NAD/FAD-binding_dom"/>
</dbReference>
<dbReference type="SUPFAM" id="SSF52467">
    <property type="entry name" value="DHS-like NAD/FAD-binding domain"/>
    <property type="match status" value="1"/>
</dbReference>
<dbReference type="SUPFAM" id="SSF52200">
    <property type="entry name" value="Toll/Interleukin receptor TIR domain"/>
    <property type="match status" value="1"/>
</dbReference>
<protein>
    <submittedName>
        <fullName evidence="2">TIR domain-containing protein</fullName>
    </submittedName>
</protein>
<evidence type="ECO:0000259" key="1">
    <source>
        <dbReference type="PROSITE" id="PS50104"/>
    </source>
</evidence>
<dbReference type="InterPro" id="IPR000157">
    <property type="entry name" value="TIR_dom"/>
</dbReference>
<reference evidence="2" key="1">
    <citation type="submission" date="2011-11" db="EMBL/GenBank/DDBJ databases">
        <title>Improved High-Quality Draft sequence of Desulfovibrio sp. U5L.</title>
        <authorList>
            <consortium name="US DOE Joint Genome Institute"/>
            <person name="Lucas S."/>
            <person name="Han J."/>
            <person name="Lapidus A."/>
            <person name="Cheng J.-F."/>
            <person name="Goodwin L."/>
            <person name="Pitluck S."/>
            <person name="Peters L."/>
            <person name="Ovchinnikova G."/>
            <person name="Held B."/>
            <person name="Detter J.C."/>
            <person name="Han C."/>
            <person name="Tapia R."/>
            <person name="Land M."/>
            <person name="Hauser L."/>
            <person name="Kyrpides N."/>
            <person name="Ivanova N."/>
            <person name="Pagani I."/>
            <person name="Gabster J."/>
            <person name="Walker C."/>
            <person name="Stolyar S."/>
            <person name="Stahl D."/>
            <person name="Arkin A."/>
            <person name="Dehal P."/>
            <person name="Hazen T."/>
            <person name="Woyke T."/>
        </authorList>
    </citation>
    <scope>NUCLEOTIDE SEQUENCE [LARGE SCALE GENOMIC DNA]</scope>
    <source>
        <strain evidence="2">U5L</strain>
    </source>
</reference>
<dbReference type="AlphaFoldDB" id="I2Q6G7"/>
<dbReference type="PROSITE" id="PS50104">
    <property type="entry name" value="TIR"/>
    <property type="match status" value="1"/>
</dbReference>
<dbReference type="OrthoDB" id="5429353at2"/>
<dbReference type="STRING" id="596152.DesU5LDRAFT_3756"/>
<dbReference type="GO" id="GO:0007165">
    <property type="term" value="P:signal transduction"/>
    <property type="evidence" value="ECO:0007669"/>
    <property type="project" value="InterPro"/>
</dbReference>
<name>I2Q6G7_9BACT</name>
<organism evidence="2">
    <name type="scientific">Desulfovibrio sp. U5L</name>
    <dbReference type="NCBI Taxonomy" id="596152"/>
    <lineage>
        <taxon>Bacteria</taxon>
        <taxon>Pseudomonadati</taxon>
        <taxon>Thermodesulfobacteriota</taxon>
        <taxon>Desulfovibrionia</taxon>
        <taxon>Desulfovibrionales</taxon>
        <taxon>Desulfovibrionaceae</taxon>
        <taxon>Desulfovibrio</taxon>
    </lineage>
</organism>
<gene>
    <name evidence="2" type="ORF">DesU5LDRAFT_3756</name>
</gene>
<dbReference type="Pfam" id="PF13676">
    <property type="entry name" value="TIR_2"/>
    <property type="match status" value="1"/>
</dbReference>
<dbReference type="InterPro" id="IPR035897">
    <property type="entry name" value="Toll_tir_struct_dom_sf"/>
</dbReference>
<accession>I2Q6G7</accession>
<dbReference type="Pfam" id="PF13289">
    <property type="entry name" value="SIR2_2"/>
    <property type="match status" value="1"/>
</dbReference>
<dbReference type="Gene3D" id="3.40.50.1220">
    <property type="entry name" value="TPP-binding domain"/>
    <property type="match status" value="1"/>
</dbReference>
<dbReference type="SMART" id="SM00255">
    <property type="entry name" value="TIR"/>
    <property type="match status" value="1"/>
</dbReference>
<sequence length="442" mass="50009">MKVFISYSHEDKKYAKLIATKLKESGHDVFFDTWSLQAGDNLIEKVNKSLKETDALIVIVSKNSLRSKWVMHEFSAIALGDLSNRQSRVIPVLIDGSSVPQYLARYVYIDLTADLDDGIQRIVNALSKQYSQDLTEKKEKVRTYGTAISTLSHALHAGRLTLVCGAGVSIGAGIPCWNKLLIGLLESMMRKISKDRSIPFDNVTPDKFQQRYQPSALVLGKYLKSNLGKDFLPELRDALYSKNPTSCGIIDLIVELSRPQRDGKPLESIITFNFDGLIEEQLKRNNIRYKPIASEGTRSRPNELPIYHVHGFLPRKGPIEKDVEIVFSEDAYHSQFLDPFSWSNLIQLSKLSQNTCLFIGLSCTDPNLRRLLDVSNRKNPSRSLNHFIVKKTPTSPNNSDNLDQLAFLLEEQDANELGLNVLWVDEFDGIRDILRQILESNK</sequence>
<dbReference type="Gene3D" id="3.40.50.10140">
    <property type="entry name" value="Toll/interleukin-1 receptor homology (TIR) domain"/>
    <property type="match status" value="1"/>
</dbReference>
<dbReference type="HOGENOM" id="CLU_041773_0_0_7"/>
<dbReference type="EMBL" id="JH600068">
    <property type="protein sequence ID" value="EIG55373.1"/>
    <property type="molecule type" value="Genomic_DNA"/>
</dbReference>
<dbReference type="eggNOG" id="COG4916">
    <property type="taxonomic scope" value="Bacteria"/>
</dbReference>
<proteinExistence type="predicted"/>
<feature type="domain" description="TIR" evidence="1">
    <location>
        <begin position="1"/>
        <end position="130"/>
    </location>
</feature>
<evidence type="ECO:0000313" key="2">
    <source>
        <dbReference type="EMBL" id="EIG55373.1"/>
    </source>
</evidence>